<evidence type="ECO:0008006" key="4">
    <source>
        <dbReference type="Google" id="ProtNLM"/>
    </source>
</evidence>
<dbReference type="Proteomes" id="UP001499878">
    <property type="component" value="Unassembled WGS sequence"/>
</dbReference>
<protein>
    <recommendedName>
        <fullName evidence="4">Integral membrane protein</fullName>
    </recommendedName>
</protein>
<name>A0ABP9T547_9ACTN</name>
<reference evidence="3" key="1">
    <citation type="journal article" date="2019" name="Int. J. Syst. Evol. Microbiol.">
        <title>The Global Catalogue of Microorganisms (GCM) 10K type strain sequencing project: providing services to taxonomists for standard genome sequencing and annotation.</title>
        <authorList>
            <consortium name="The Broad Institute Genomics Platform"/>
            <consortium name="The Broad Institute Genome Sequencing Center for Infectious Disease"/>
            <person name="Wu L."/>
            <person name="Ma J."/>
        </authorList>
    </citation>
    <scope>NUCLEOTIDE SEQUENCE [LARGE SCALE GENOMIC DNA]</scope>
    <source>
        <strain evidence="3">JCM 18306</strain>
    </source>
</reference>
<evidence type="ECO:0000313" key="2">
    <source>
        <dbReference type="EMBL" id="GAA5209360.1"/>
    </source>
</evidence>
<keyword evidence="1" id="KW-0812">Transmembrane</keyword>
<dbReference type="RefSeq" id="WP_345630910.1">
    <property type="nucleotide sequence ID" value="NZ_BAABJR010000007.1"/>
</dbReference>
<organism evidence="2 3">
    <name type="scientific">Streptomyces thinghirensis</name>
    <dbReference type="NCBI Taxonomy" id="551547"/>
    <lineage>
        <taxon>Bacteria</taxon>
        <taxon>Bacillati</taxon>
        <taxon>Actinomycetota</taxon>
        <taxon>Actinomycetes</taxon>
        <taxon>Kitasatosporales</taxon>
        <taxon>Streptomycetaceae</taxon>
        <taxon>Streptomyces</taxon>
    </lineage>
</organism>
<evidence type="ECO:0000256" key="1">
    <source>
        <dbReference type="SAM" id="Phobius"/>
    </source>
</evidence>
<dbReference type="EMBL" id="BAABJR010000007">
    <property type="protein sequence ID" value="GAA5209360.1"/>
    <property type="molecule type" value="Genomic_DNA"/>
</dbReference>
<evidence type="ECO:0000313" key="3">
    <source>
        <dbReference type="Proteomes" id="UP001499878"/>
    </source>
</evidence>
<keyword evidence="3" id="KW-1185">Reference proteome</keyword>
<accession>A0ABP9T547</accession>
<proteinExistence type="predicted"/>
<feature type="transmembrane region" description="Helical" evidence="1">
    <location>
        <begin position="48"/>
        <end position="72"/>
    </location>
</feature>
<comment type="caution">
    <text evidence="2">The sequence shown here is derived from an EMBL/GenBank/DDBJ whole genome shotgun (WGS) entry which is preliminary data.</text>
</comment>
<gene>
    <name evidence="2" type="ORF">GCM10023323_32540</name>
</gene>
<sequence>MSVLLLFVLVAVVTAVVLARRPGTYAGPAPEAFAAAPEPVRPGGGFRVLAGCAGAAAALLYVWGALCVGFAVMEAEDGGTGSAPLRPCRTGGPPELSGRVIDYDASLLPLGFRCETADGDGYDSADIPGYVNPGVAVLALTAVAGAVAAGCTTELRARAATREGGR</sequence>
<keyword evidence="1" id="KW-1133">Transmembrane helix</keyword>
<keyword evidence="1" id="KW-0472">Membrane</keyword>